<dbReference type="GO" id="GO:0008017">
    <property type="term" value="F:microtubule binding"/>
    <property type="evidence" value="ECO:0007669"/>
    <property type="project" value="TreeGrafter"/>
</dbReference>
<dbReference type="AlphaFoldDB" id="A0A183H1G0"/>
<dbReference type="GO" id="GO:0005741">
    <property type="term" value="C:mitochondrial outer membrane"/>
    <property type="evidence" value="ECO:0007669"/>
    <property type="project" value="UniProtKB-SubCell"/>
</dbReference>
<organism evidence="17">
    <name type="scientific">Onchocerca flexuosa</name>
    <dbReference type="NCBI Taxonomy" id="387005"/>
    <lineage>
        <taxon>Eukaryota</taxon>
        <taxon>Metazoa</taxon>
        <taxon>Ecdysozoa</taxon>
        <taxon>Nematoda</taxon>
        <taxon>Chromadorea</taxon>
        <taxon>Rhabditida</taxon>
        <taxon>Spirurina</taxon>
        <taxon>Spiruromorpha</taxon>
        <taxon>Filarioidea</taxon>
        <taxon>Onchocercidae</taxon>
        <taxon>Onchocerca</taxon>
    </lineage>
</organism>
<evidence type="ECO:0000313" key="15">
    <source>
        <dbReference type="EMBL" id="VDO29101.1"/>
    </source>
</evidence>
<dbReference type="GO" id="GO:0048312">
    <property type="term" value="P:intracellular distribution of mitochondria"/>
    <property type="evidence" value="ECO:0007669"/>
    <property type="project" value="TreeGrafter"/>
</dbReference>
<comment type="subcellular location">
    <subcellularLocation>
        <location evidence="2">Cytoplasm</location>
        <location evidence="2">Cytosol</location>
    </subcellularLocation>
    <subcellularLocation>
        <location evidence="1">Mitochondrion outer membrane</location>
    </subcellularLocation>
</comment>
<evidence type="ECO:0000256" key="8">
    <source>
        <dbReference type="ARBA" id="ARBA00023121"/>
    </source>
</evidence>
<keyword evidence="11" id="KW-0472">Membrane</keyword>
<dbReference type="InterPro" id="IPR022812">
    <property type="entry name" value="Dynamin"/>
</dbReference>
<dbReference type="InterPro" id="IPR000375">
    <property type="entry name" value="Dynamin_stalk"/>
</dbReference>
<dbReference type="GO" id="GO:0008289">
    <property type="term" value="F:lipid binding"/>
    <property type="evidence" value="ECO:0007669"/>
    <property type="project" value="UniProtKB-KW"/>
</dbReference>
<keyword evidence="16" id="KW-1185">Reference proteome</keyword>
<dbReference type="InterPro" id="IPR001401">
    <property type="entry name" value="Dynamin_GTPase"/>
</dbReference>
<dbReference type="PANTHER" id="PTHR11566">
    <property type="entry name" value="DYNAMIN"/>
    <property type="match status" value="1"/>
</dbReference>
<dbReference type="PROSITE" id="PS00410">
    <property type="entry name" value="G_DYNAMIN_1"/>
    <property type="match status" value="1"/>
</dbReference>
<dbReference type="GO" id="GO:0016559">
    <property type="term" value="P:peroxisome fission"/>
    <property type="evidence" value="ECO:0007669"/>
    <property type="project" value="TreeGrafter"/>
</dbReference>
<keyword evidence="5 13" id="KW-0547">Nucleotide-binding</keyword>
<evidence type="ECO:0000256" key="10">
    <source>
        <dbReference type="ARBA" id="ARBA00023134"/>
    </source>
</evidence>
<evidence type="ECO:0000256" key="7">
    <source>
        <dbReference type="ARBA" id="ARBA00022801"/>
    </source>
</evidence>
<reference evidence="15 16" key="2">
    <citation type="submission" date="2018-11" db="EMBL/GenBank/DDBJ databases">
        <authorList>
            <consortium name="Pathogen Informatics"/>
        </authorList>
    </citation>
    <scope>NUCLEOTIDE SEQUENCE [LARGE SCALE GENOMIC DNA]</scope>
</reference>
<dbReference type="GO" id="GO:0005829">
    <property type="term" value="C:cytosol"/>
    <property type="evidence" value="ECO:0007669"/>
    <property type="project" value="UniProtKB-SubCell"/>
</dbReference>
<keyword evidence="9" id="KW-0496">Mitochondrion</keyword>
<dbReference type="Pfam" id="PF01031">
    <property type="entry name" value="Dynamin_M"/>
    <property type="match status" value="1"/>
</dbReference>
<protein>
    <recommendedName>
        <fullName evidence="3">dynamin GTPase</fullName>
        <ecNumber evidence="3">3.6.5.5</ecNumber>
    </recommendedName>
</protein>
<evidence type="ECO:0000256" key="5">
    <source>
        <dbReference type="ARBA" id="ARBA00022741"/>
    </source>
</evidence>
<evidence type="ECO:0000256" key="3">
    <source>
        <dbReference type="ARBA" id="ARBA00011980"/>
    </source>
</evidence>
<comment type="catalytic activity">
    <reaction evidence="12">
        <text>GTP + H2O = GDP + phosphate + H(+)</text>
        <dbReference type="Rhea" id="RHEA:19669"/>
        <dbReference type="ChEBI" id="CHEBI:15377"/>
        <dbReference type="ChEBI" id="CHEBI:15378"/>
        <dbReference type="ChEBI" id="CHEBI:37565"/>
        <dbReference type="ChEBI" id="CHEBI:43474"/>
        <dbReference type="ChEBI" id="CHEBI:58189"/>
        <dbReference type="EC" id="3.6.5.5"/>
    </reaction>
</comment>
<evidence type="ECO:0000256" key="4">
    <source>
        <dbReference type="ARBA" id="ARBA00022490"/>
    </source>
</evidence>
<keyword evidence="4" id="KW-0963">Cytoplasm</keyword>
<evidence type="ECO:0000259" key="14">
    <source>
        <dbReference type="PROSITE" id="PS51718"/>
    </source>
</evidence>
<dbReference type="InterPro" id="IPR030381">
    <property type="entry name" value="G_DYNAMIN_dom"/>
</dbReference>
<evidence type="ECO:0000256" key="1">
    <source>
        <dbReference type="ARBA" id="ARBA00004294"/>
    </source>
</evidence>
<dbReference type="InterPro" id="IPR045063">
    <property type="entry name" value="Dynamin_N"/>
</dbReference>
<dbReference type="WBParaSite" id="OFLC_0000131901-mRNA-1">
    <property type="protein sequence ID" value="OFLC_0000131901-mRNA-1"/>
    <property type="gene ID" value="OFLC_0000131901"/>
</dbReference>
<dbReference type="PRINTS" id="PR00195">
    <property type="entry name" value="DYNAMIN"/>
</dbReference>
<dbReference type="Pfam" id="PF00350">
    <property type="entry name" value="Dynamin_N"/>
    <property type="match status" value="1"/>
</dbReference>
<dbReference type="PANTHER" id="PTHR11566:SF21">
    <property type="entry name" value="DYNAMIN RELATED PROTEIN 1, ISOFORM A"/>
    <property type="match status" value="1"/>
</dbReference>
<evidence type="ECO:0000256" key="12">
    <source>
        <dbReference type="ARBA" id="ARBA00048040"/>
    </source>
</evidence>
<accession>A0A183H1G0</accession>
<evidence type="ECO:0000256" key="13">
    <source>
        <dbReference type="RuleBase" id="RU003932"/>
    </source>
</evidence>
<evidence type="ECO:0000313" key="16">
    <source>
        <dbReference type="Proteomes" id="UP000267606"/>
    </source>
</evidence>
<reference evidence="17" key="1">
    <citation type="submission" date="2016-06" db="UniProtKB">
        <authorList>
            <consortium name="WormBaseParasite"/>
        </authorList>
    </citation>
    <scope>IDENTIFICATION</scope>
</reference>
<dbReference type="Proteomes" id="UP000267606">
    <property type="component" value="Unassembled WGS sequence"/>
</dbReference>
<dbReference type="GO" id="GO:0003924">
    <property type="term" value="F:GTPase activity"/>
    <property type="evidence" value="ECO:0007669"/>
    <property type="project" value="InterPro"/>
</dbReference>
<gene>
    <name evidence="15" type="ORF">OFLC_LOCUS1320</name>
</gene>
<keyword evidence="7" id="KW-0378">Hydrolase</keyword>
<dbReference type="Gene3D" id="3.40.50.300">
    <property type="entry name" value="P-loop containing nucleotide triphosphate hydrolases"/>
    <property type="match status" value="1"/>
</dbReference>
<dbReference type="EMBL" id="UZAJ01000601">
    <property type="protein sequence ID" value="VDO29101.1"/>
    <property type="molecule type" value="Genomic_DNA"/>
</dbReference>
<dbReference type="GO" id="GO:0000266">
    <property type="term" value="P:mitochondrial fission"/>
    <property type="evidence" value="ECO:0007669"/>
    <property type="project" value="TreeGrafter"/>
</dbReference>
<feature type="domain" description="Dynamin-type G" evidence="14">
    <location>
        <begin position="24"/>
        <end position="311"/>
    </location>
</feature>
<evidence type="ECO:0000256" key="9">
    <source>
        <dbReference type="ARBA" id="ARBA00023128"/>
    </source>
</evidence>
<dbReference type="GO" id="GO:0006897">
    <property type="term" value="P:endocytosis"/>
    <property type="evidence" value="ECO:0007669"/>
    <property type="project" value="TreeGrafter"/>
</dbReference>
<evidence type="ECO:0000313" key="17">
    <source>
        <dbReference type="WBParaSite" id="OFLC_0000131901-mRNA-1"/>
    </source>
</evidence>
<dbReference type="GO" id="GO:0005525">
    <property type="term" value="F:GTP binding"/>
    <property type="evidence" value="ECO:0007669"/>
    <property type="project" value="UniProtKB-KW"/>
</dbReference>
<dbReference type="SUPFAM" id="SSF52540">
    <property type="entry name" value="P-loop containing nucleoside triphosphate hydrolases"/>
    <property type="match status" value="1"/>
</dbReference>
<keyword evidence="6" id="KW-1000">Mitochondrion outer membrane</keyword>
<dbReference type="STRING" id="387005.A0A183H1G0"/>
<proteinExistence type="inferred from homology"/>
<dbReference type="SMART" id="SM00053">
    <property type="entry name" value="DYNc"/>
    <property type="match status" value="1"/>
</dbReference>
<evidence type="ECO:0000256" key="2">
    <source>
        <dbReference type="ARBA" id="ARBA00004514"/>
    </source>
</evidence>
<keyword evidence="8" id="KW-0446">Lipid-binding</keyword>
<keyword evidence="10 13" id="KW-0342">GTP-binding</keyword>
<dbReference type="GO" id="GO:0005874">
    <property type="term" value="C:microtubule"/>
    <property type="evidence" value="ECO:0007669"/>
    <property type="project" value="TreeGrafter"/>
</dbReference>
<dbReference type="InterPro" id="IPR027417">
    <property type="entry name" value="P-loop_NTPase"/>
</dbReference>
<name>A0A183H1G0_9BILA</name>
<dbReference type="FunFam" id="3.40.50.300:FF:000172">
    <property type="entry name" value="Dynamin-1-like protein isoform 1"/>
    <property type="match status" value="1"/>
</dbReference>
<dbReference type="PROSITE" id="PS51718">
    <property type="entry name" value="G_DYNAMIN_2"/>
    <property type="match status" value="1"/>
</dbReference>
<comment type="similarity">
    <text evidence="13">Belongs to the TRAFAC class dynamin-like GTPase superfamily. Dynamin/Fzo/YdjA family.</text>
</comment>
<dbReference type="InterPro" id="IPR019762">
    <property type="entry name" value="Dynamin_GTPase_CS"/>
</dbReference>
<dbReference type="CDD" id="cd08771">
    <property type="entry name" value="DLP_1"/>
    <property type="match status" value="1"/>
</dbReference>
<evidence type="ECO:0000256" key="11">
    <source>
        <dbReference type="ARBA" id="ARBA00023136"/>
    </source>
</evidence>
<sequence>MESLIPVINKLQEVFSAIGTREAEIQLPQIVVVGSQSAGKSSVLEGIVGRDFLPRGTGIVTRRPLILQLVSILTDDKEARITDKGIIIHATEWAVFGHLKERIFTDFDEVRQEIELETERITGKNKGISGIPIHLKICSPNVVNLTLIDLPGMTKVPVGDQPTDIEVQVRDLIMNYIGNPNSIILAVTPANQDFATSEPLKLAREVDPEGDALLCLFPHHCCRTLAVLTKLDLMDHGTDAMEVLLGRVVPVKLGIIGVVNRSQADIMSKKPVDDCLRDEQSFLQRKYPTLASRNGIPYLSKTLNRVISNSA</sequence>
<dbReference type="EC" id="3.6.5.5" evidence="3"/>
<evidence type="ECO:0000256" key="6">
    <source>
        <dbReference type="ARBA" id="ARBA00022787"/>
    </source>
</evidence>